<feature type="compositionally biased region" description="Basic residues" evidence="1">
    <location>
        <begin position="142"/>
        <end position="152"/>
    </location>
</feature>
<proteinExistence type="predicted"/>
<protein>
    <submittedName>
        <fullName evidence="2">C6 transcription</fullName>
    </submittedName>
</protein>
<organism evidence="2 3">
    <name type="scientific">Mycena sanguinolenta</name>
    <dbReference type="NCBI Taxonomy" id="230812"/>
    <lineage>
        <taxon>Eukaryota</taxon>
        <taxon>Fungi</taxon>
        <taxon>Dikarya</taxon>
        <taxon>Basidiomycota</taxon>
        <taxon>Agaricomycotina</taxon>
        <taxon>Agaricomycetes</taxon>
        <taxon>Agaricomycetidae</taxon>
        <taxon>Agaricales</taxon>
        <taxon>Marasmiineae</taxon>
        <taxon>Mycenaceae</taxon>
        <taxon>Mycena</taxon>
    </lineage>
</organism>
<keyword evidence="3" id="KW-1185">Reference proteome</keyword>
<reference evidence="2" key="1">
    <citation type="submission" date="2020-05" db="EMBL/GenBank/DDBJ databases">
        <title>Mycena genomes resolve the evolution of fungal bioluminescence.</title>
        <authorList>
            <person name="Tsai I.J."/>
        </authorList>
    </citation>
    <scope>NUCLEOTIDE SEQUENCE</scope>
    <source>
        <strain evidence="2">160909Yilan</strain>
    </source>
</reference>
<feature type="compositionally biased region" description="Polar residues" evidence="1">
    <location>
        <begin position="155"/>
        <end position="171"/>
    </location>
</feature>
<evidence type="ECO:0000256" key="1">
    <source>
        <dbReference type="SAM" id="MobiDB-lite"/>
    </source>
</evidence>
<sequence>MDDSFQFIMESPQHAQGHKKRPRLVTSCDACLLKKIKCLQPIPEAALIIPSTLTRYNLETQSRNAFFPQDLYMASQRSASEHTSQTPEASDASPTPARIDQSPWVLPVSPRSLVTGDPDADRHSNYPSSNQDPSSASTLLNPRKRRRNRRRNNPSSQSSTHNASVTIADTRNASEEGKHTQEDVDSDRPAKRAKQAASLPDHGTAGSQSVDARFNPRQVFNAVTGSRTCASRARPGSNSSRVDANANQRMESPYVSVIGGIGGAGSPGGIMGFGGSGGNAMGPVFNMNFYIQR</sequence>
<feature type="compositionally biased region" description="Polar residues" evidence="1">
    <location>
        <begin position="76"/>
        <end position="88"/>
    </location>
</feature>
<gene>
    <name evidence="2" type="ORF">MSAN_01831300</name>
</gene>
<name>A0A8H6XQC7_9AGAR</name>
<accession>A0A8H6XQC7</accession>
<feature type="compositionally biased region" description="Polar residues" evidence="1">
    <location>
        <begin position="125"/>
        <end position="140"/>
    </location>
</feature>
<comment type="caution">
    <text evidence="2">The sequence shown here is derived from an EMBL/GenBank/DDBJ whole genome shotgun (WGS) entry which is preliminary data.</text>
</comment>
<feature type="compositionally biased region" description="Basic and acidic residues" evidence="1">
    <location>
        <begin position="172"/>
        <end position="190"/>
    </location>
</feature>
<evidence type="ECO:0000313" key="2">
    <source>
        <dbReference type="EMBL" id="KAF7346053.1"/>
    </source>
</evidence>
<dbReference type="Proteomes" id="UP000623467">
    <property type="component" value="Unassembled WGS sequence"/>
</dbReference>
<feature type="region of interest" description="Disordered" evidence="1">
    <location>
        <begin position="76"/>
        <end position="213"/>
    </location>
</feature>
<evidence type="ECO:0000313" key="3">
    <source>
        <dbReference type="Proteomes" id="UP000623467"/>
    </source>
</evidence>
<dbReference type="EMBL" id="JACAZH010000019">
    <property type="protein sequence ID" value="KAF7346053.1"/>
    <property type="molecule type" value="Genomic_DNA"/>
</dbReference>
<dbReference type="AlphaFoldDB" id="A0A8H6XQC7"/>
<dbReference type="OrthoDB" id="2428527at2759"/>